<dbReference type="InterPro" id="IPR001202">
    <property type="entry name" value="WW_dom"/>
</dbReference>
<feature type="region of interest" description="Disordered" evidence="1">
    <location>
        <begin position="370"/>
        <end position="389"/>
    </location>
</feature>
<sequence>MDPSADLPTGWCAFTDEKTQRTYYAHTSGLVRWDRPPNPPPPPPMPPVAPAVPNFPPPPMHPSAAPPMAEPPSNPNPFLTPTGNRPQDPRFSLPPQPVTHPMYQANPVAMMPIPVNVPPPMLRMNSNYQPHGLKRPADWAYQANKRPFYGVPEELSKTCSRCNKECKKDDYAKRQWLKKDGERKCTECVKAVLAANKAIVENIHGIAPASGILCAAEKVSPSSSVTNDQSSEAKRICSRCKLPHDWTKFTKTQWVAAALVRKCKECLEEEKQIKKRVDQEQGIQALLMMSGQVSESTEDPMKAALKAAADLKAAQAAKFLANPDAVSSMSNTTNVTDLKGILKPASHDSTSPDLIRSDVVVKEEAPSGLVLGGPTVTNEEGSYTDSTGAGSAGAGLNSVGIKVLGTPNMRQCSKCHRVCDHTQYSKTQWLMSSIFRRCKRCMDDDAEAVKAVQRTQDINDRRFMYGDTSKPRECASCGLELEWDKFSKRQWIAVECARRCKACVNKSLAELAKAI</sequence>
<comment type="caution">
    <text evidence="3">The sequence shown here is derived from an EMBL/GenBank/DDBJ whole genome shotgun (WGS) entry which is preliminary data.</text>
</comment>
<proteinExistence type="predicted"/>
<accession>A0ABD3PHF0</accession>
<gene>
    <name evidence="3" type="ORF">ACHAWO_006704</name>
</gene>
<reference evidence="3 4" key="1">
    <citation type="submission" date="2024-10" db="EMBL/GenBank/DDBJ databases">
        <title>Updated reference genomes for cyclostephanoid diatoms.</title>
        <authorList>
            <person name="Roberts W.R."/>
            <person name="Alverson A.J."/>
        </authorList>
    </citation>
    <scope>NUCLEOTIDE SEQUENCE [LARGE SCALE GENOMIC DNA]</scope>
    <source>
        <strain evidence="3 4">AJA010-31</strain>
    </source>
</reference>
<dbReference type="Proteomes" id="UP001530400">
    <property type="component" value="Unassembled WGS sequence"/>
</dbReference>
<name>A0ABD3PHF0_9STRA</name>
<dbReference type="EMBL" id="JALLPJ020000673">
    <property type="protein sequence ID" value="KAL3785895.1"/>
    <property type="molecule type" value="Genomic_DNA"/>
</dbReference>
<protein>
    <recommendedName>
        <fullName evidence="2">WW domain-containing protein</fullName>
    </recommendedName>
</protein>
<evidence type="ECO:0000313" key="4">
    <source>
        <dbReference type="Proteomes" id="UP001530400"/>
    </source>
</evidence>
<organism evidence="3 4">
    <name type="scientific">Cyclotella atomus</name>
    <dbReference type="NCBI Taxonomy" id="382360"/>
    <lineage>
        <taxon>Eukaryota</taxon>
        <taxon>Sar</taxon>
        <taxon>Stramenopiles</taxon>
        <taxon>Ochrophyta</taxon>
        <taxon>Bacillariophyta</taxon>
        <taxon>Coscinodiscophyceae</taxon>
        <taxon>Thalassiosirophycidae</taxon>
        <taxon>Stephanodiscales</taxon>
        <taxon>Stephanodiscaceae</taxon>
        <taxon>Cyclotella</taxon>
    </lineage>
</organism>
<keyword evidence="4" id="KW-1185">Reference proteome</keyword>
<dbReference type="SMART" id="SM00456">
    <property type="entry name" value="WW"/>
    <property type="match status" value="1"/>
</dbReference>
<evidence type="ECO:0000259" key="2">
    <source>
        <dbReference type="PROSITE" id="PS50020"/>
    </source>
</evidence>
<feature type="region of interest" description="Disordered" evidence="1">
    <location>
        <begin position="30"/>
        <end position="92"/>
    </location>
</feature>
<dbReference type="AlphaFoldDB" id="A0ABD3PHF0"/>
<feature type="domain" description="WW" evidence="2">
    <location>
        <begin position="5"/>
        <end position="38"/>
    </location>
</feature>
<evidence type="ECO:0000256" key="1">
    <source>
        <dbReference type="SAM" id="MobiDB-lite"/>
    </source>
</evidence>
<feature type="compositionally biased region" description="Pro residues" evidence="1">
    <location>
        <begin position="36"/>
        <end position="75"/>
    </location>
</feature>
<evidence type="ECO:0000313" key="3">
    <source>
        <dbReference type="EMBL" id="KAL3785895.1"/>
    </source>
</evidence>
<dbReference type="PROSITE" id="PS50020">
    <property type="entry name" value="WW_DOMAIN_2"/>
    <property type="match status" value="1"/>
</dbReference>